<feature type="domain" description="AAA+ ATPase" evidence="1">
    <location>
        <begin position="16"/>
        <end position="139"/>
    </location>
</feature>
<dbReference type="PANTHER" id="PTHR43566">
    <property type="entry name" value="CONSERVED PROTEIN"/>
    <property type="match status" value="1"/>
</dbReference>
<dbReference type="Proteomes" id="UP000228996">
    <property type="component" value="Unassembled WGS sequence"/>
</dbReference>
<dbReference type="EMBL" id="PEYO01000017">
    <property type="protein sequence ID" value="PIU03490.1"/>
    <property type="molecule type" value="Genomic_DNA"/>
</dbReference>
<dbReference type="Gene3D" id="3.40.50.300">
    <property type="entry name" value="P-loop containing nucleotide triphosphate hydrolases"/>
    <property type="match status" value="1"/>
</dbReference>
<reference evidence="3" key="1">
    <citation type="submission" date="2017-09" db="EMBL/GenBank/DDBJ databases">
        <title>Depth-based differentiation of microbial function through sediment-hosted aquifers and enrichment of novel symbionts in the deep terrestrial subsurface.</title>
        <authorList>
            <person name="Probst A.J."/>
            <person name="Ladd B."/>
            <person name="Jarett J.K."/>
            <person name="Geller-Mcgrath D.E."/>
            <person name="Sieber C.M.K."/>
            <person name="Emerson J.B."/>
            <person name="Anantharaman K."/>
            <person name="Thomas B.C."/>
            <person name="Malmstrom R."/>
            <person name="Stieglmeier M."/>
            <person name="Klingl A."/>
            <person name="Woyke T."/>
            <person name="Ryan C.M."/>
            <person name="Banfield J.F."/>
        </authorList>
    </citation>
    <scope>NUCLEOTIDE SEQUENCE [LARGE SCALE GENOMIC DNA]</scope>
</reference>
<dbReference type="InterPro" id="IPR003593">
    <property type="entry name" value="AAA+_ATPase"/>
</dbReference>
<dbReference type="AlphaFoldDB" id="A0A2M6XCV1"/>
<dbReference type="InterPro" id="IPR041682">
    <property type="entry name" value="AAA_14"/>
</dbReference>
<dbReference type="SUPFAM" id="SSF52540">
    <property type="entry name" value="P-loop containing nucleoside triphosphate hydrolases"/>
    <property type="match status" value="1"/>
</dbReference>
<dbReference type="Pfam" id="PF13635">
    <property type="entry name" value="DUF4143"/>
    <property type="match status" value="1"/>
</dbReference>
<protein>
    <submittedName>
        <fullName evidence="2">ATPase</fullName>
    </submittedName>
</protein>
<comment type="caution">
    <text evidence="2">The sequence shown here is derived from an EMBL/GenBank/DDBJ whole genome shotgun (WGS) entry which is preliminary data.</text>
</comment>
<evidence type="ECO:0000313" key="2">
    <source>
        <dbReference type="EMBL" id="PIU03490.1"/>
    </source>
</evidence>
<name>A0A2M6XCV1_9BACT</name>
<gene>
    <name evidence="2" type="ORF">COT44_03530</name>
</gene>
<accession>A0A2M6XCV1</accession>
<dbReference type="InterPro" id="IPR025420">
    <property type="entry name" value="DUF4143"/>
</dbReference>
<evidence type="ECO:0000259" key="1">
    <source>
        <dbReference type="SMART" id="SM00382"/>
    </source>
</evidence>
<organism evidence="2 3">
    <name type="scientific">Candidatus Shapirobacteria bacterium CG08_land_8_20_14_0_20_39_18</name>
    <dbReference type="NCBI Taxonomy" id="1974883"/>
    <lineage>
        <taxon>Bacteria</taxon>
        <taxon>Candidatus Shapironibacteriota</taxon>
    </lineage>
</organism>
<sequence length="415" mass="48393">MIKRKIFKELKDHLDKKEITLIVGPRQAGKTTLMVLLKEHLEAQGKKTIFFNLDIEADKQLFVSQEQLLHKIAIEIGESEGYVFIDEIQRKENAGLFLKGLYDMNLPYKLIVSGSGSVELKEKIHESLAGRKRVFELSTLSFIEFVNYKTEYKYEIKLPEFFAIEPNQTQRLLEEYLSYGGYPRVILEDTVDRKRRIMAELYQSYLERDIVSLLGIKKTESFTALVQIMASQVGNLVNVTELSNTLNISTVTVSDYLWYMQKTFLVDKVTPYFRNIRKEITKAPVFYFYDLGMRNYALGTFGTTPISDNGFLFQNFIYHLLKNKTQDSSARVHYWRTTDKAEVDFVIDKVQEVIPIEVKYKKLSETETTRSFQNFLSKYQPKLGYVIHLGKESKERVGNTEIAFLPYSQFLFQDL</sequence>
<dbReference type="InterPro" id="IPR027417">
    <property type="entry name" value="P-loop_NTPase"/>
</dbReference>
<dbReference type="SMART" id="SM00382">
    <property type="entry name" value="AAA"/>
    <property type="match status" value="1"/>
</dbReference>
<dbReference type="PANTHER" id="PTHR43566:SF1">
    <property type="entry name" value="AAA+ ATPASE DOMAIN-CONTAINING PROTEIN"/>
    <property type="match status" value="1"/>
</dbReference>
<proteinExistence type="predicted"/>
<dbReference type="Pfam" id="PF13173">
    <property type="entry name" value="AAA_14"/>
    <property type="match status" value="1"/>
</dbReference>
<evidence type="ECO:0000313" key="3">
    <source>
        <dbReference type="Proteomes" id="UP000228996"/>
    </source>
</evidence>